<dbReference type="EMBL" id="CM000882">
    <property type="protein sequence ID" value="PNT66337.1"/>
    <property type="molecule type" value="Genomic_DNA"/>
</dbReference>
<dbReference type="EnsemblPlants" id="PNT66337">
    <property type="protein sequence ID" value="PNT66337"/>
    <property type="gene ID" value="BRADI_3g10325v3"/>
</dbReference>
<dbReference type="Gramene" id="PNT66337">
    <property type="protein sequence ID" value="PNT66337"/>
    <property type="gene ID" value="BRADI_3g10325v3"/>
</dbReference>
<dbReference type="AlphaFoldDB" id="A0A2K2CWD3"/>
<sequence>MTCILEWGKYNLYAERTMQKPTVQDQAKNKKMKKTRNCHTQDCHSAPVSNSYFRMAGCHGKCSLLD</sequence>
<dbReference type="InParanoid" id="A0A2K2CWD3"/>
<dbReference type="Proteomes" id="UP000008810">
    <property type="component" value="Chromosome 3"/>
</dbReference>
<name>A0A2K2CWD3_BRADI</name>
<evidence type="ECO:0000313" key="1">
    <source>
        <dbReference type="EMBL" id="PNT66337.1"/>
    </source>
</evidence>
<evidence type="ECO:0000313" key="2">
    <source>
        <dbReference type="EnsemblPlants" id="PNT66337"/>
    </source>
</evidence>
<protein>
    <submittedName>
        <fullName evidence="1 2">Uncharacterized protein</fullName>
    </submittedName>
</protein>
<evidence type="ECO:0000313" key="3">
    <source>
        <dbReference type="Proteomes" id="UP000008810"/>
    </source>
</evidence>
<reference evidence="1" key="2">
    <citation type="submission" date="2017-06" db="EMBL/GenBank/DDBJ databases">
        <title>WGS assembly of Brachypodium distachyon.</title>
        <authorList>
            <consortium name="The International Brachypodium Initiative"/>
            <person name="Lucas S."/>
            <person name="Harmon-Smith M."/>
            <person name="Lail K."/>
            <person name="Tice H."/>
            <person name="Grimwood J."/>
            <person name="Bruce D."/>
            <person name="Barry K."/>
            <person name="Shu S."/>
            <person name="Lindquist E."/>
            <person name="Wang M."/>
            <person name="Pitluck S."/>
            <person name="Vogel J.P."/>
            <person name="Garvin D.F."/>
            <person name="Mockler T.C."/>
            <person name="Schmutz J."/>
            <person name="Rokhsar D."/>
            <person name="Bevan M.W."/>
        </authorList>
    </citation>
    <scope>NUCLEOTIDE SEQUENCE</scope>
    <source>
        <strain evidence="1">Bd21</strain>
    </source>
</reference>
<reference evidence="2" key="3">
    <citation type="submission" date="2018-08" db="UniProtKB">
        <authorList>
            <consortium name="EnsemblPlants"/>
        </authorList>
    </citation>
    <scope>IDENTIFICATION</scope>
    <source>
        <strain evidence="2">cv. Bd21</strain>
    </source>
</reference>
<keyword evidence="3" id="KW-1185">Reference proteome</keyword>
<proteinExistence type="predicted"/>
<gene>
    <name evidence="1" type="ORF">BRADI_3g10325v3</name>
</gene>
<organism evidence="1">
    <name type="scientific">Brachypodium distachyon</name>
    <name type="common">Purple false brome</name>
    <name type="synonym">Trachynia distachya</name>
    <dbReference type="NCBI Taxonomy" id="15368"/>
    <lineage>
        <taxon>Eukaryota</taxon>
        <taxon>Viridiplantae</taxon>
        <taxon>Streptophyta</taxon>
        <taxon>Embryophyta</taxon>
        <taxon>Tracheophyta</taxon>
        <taxon>Spermatophyta</taxon>
        <taxon>Magnoliopsida</taxon>
        <taxon>Liliopsida</taxon>
        <taxon>Poales</taxon>
        <taxon>Poaceae</taxon>
        <taxon>BOP clade</taxon>
        <taxon>Pooideae</taxon>
        <taxon>Stipodae</taxon>
        <taxon>Brachypodieae</taxon>
        <taxon>Brachypodium</taxon>
    </lineage>
</organism>
<reference evidence="1 2" key="1">
    <citation type="journal article" date="2010" name="Nature">
        <title>Genome sequencing and analysis of the model grass Brachypodium distachyon.</title>
        <authorList>
            <consortium name="International Brachypodium Initiative"/>
        </authorList>
    </citation>
    <scope>NUCLEOTIDE SEQUENCE [LARGE SCALE GENOMIC DNA]</scope>
    <source>
        <strain evidence="1 2">Bd21</strain>
    </source>
</reference>
<accession>A0A2K2CWD3</accession>